<dbReference type="STRING" id="156889.Mmc1_3280"/>
<evidence type="ECO:0000313" key="2">
    <source>
        <dbReference type="EMBL" id="ABK45770.1"/>
    </source>
</evidence>
<evidence type="ECO:0000313" key="3">
    <source>
        <dbReference type="Proteomes" id="UP000002586"/>
    </source>
</evidence>
<dbReference type="Proteomes" id="UP000002586">
    <property type="component" value="Chromosome"/>
</dbReference>
<dbReference type="AlphaFoldDB" id="A0LCS7"/>
<protein>
    <submittedName>
        <fullName evidence="2">Uncharacterized protein</fullName>
    </submittedName>
</protein>
<dbReference type="KEGG" id="mgm:Mmc1_3280"/>
<dbReference type="OrthoDB" id="7862241at2"/>
<dbReference type="EMBL" id="CP000471">
    <property type="protein sequence ID" value="ABK45770.1"/>
    <property type="molecule type" value="Genomic_DNA"/>
</dbReference>
<keyword evidence="1" id="KW-0175">Coiled coil</keyword>
<dbReference type="HOGENOM" id="CLU_163895_0_0_5"/>
<reference evidence="3" key="1">
    <citation type="journal article" date="2009" name="Appl. Environ. Microbiol.">
        <title>Complete genome sequence of the chemolithoautotrophic marine magnetotactic coccus strain MC-1.</title>
        <authorList>
            <person name="Schubbe S."/>
            <person name="Williams T.J."/>
            <person name="Xie G."/>
            <person name="Kiss H.E."/>
            <person name="Brettin T.S."/>
            <person name="Martinez D."/>
            <person name="Ross C.A."/>
            <person name="Schuler D."/>
            <person name="Cox B.L."/>
            <person name="Nealson K.H."/>
            <person name="Bazylinski D.A."/>
        </authorList>
    </citation>
    <scope>NUCLEOTIDE SEQUENCE [LARGE SCALE GENOMIC DNA]</scope>
    <source>
        <strain evidence="3">ATCC BAA-1437 / JCM 17883 / MC-1</strain>
    </source>
</reference>
<accession>A0LCS7</accession>
<sequence length="123" mass="13440">MSSLSMSDPFQVWLKHVVFNEQDYDCICAIALKILDGKCKMSATGSELMMRLYDAVEPTGLLMARFQGLIERARGGEVDGDTIRRAREEAESRIEKAQMKAFKAALQKAGLLPAVGGAVDEAA</sequence>
<name>A0LCS7_MAGMM</name>
<proteinExistence type="predicted"/>
<dbReference type="RefSeq" id="WP_011714832.1">
    <property type="nucleotide sequence ID" value="NC_008576.1"/>
</dbReference>
<keyword evidence="3" id="KW-1185">Reference proteome</keyword>
<gene>
    <name evidence="2" type="ordered locus">Mmc1_3280</name>
</gene>
<organism evidence="2 3">
    <name type="scientific">Magnetococcus marinus (strain ATCC BAA-1437 / JCM 17883 / MC-1)</name>
    <dbReference type="NCBI Taxonomy" id="156889"/>
    <lineage>
        <taxon>Bacteria</taxon>
        <taxon>Pseudomonadati</taxon>
        <taxon>Pseudomonadota</taxon>
        <taxon>Magnetococcia</taxon>
        <taxon>Magnetococcales</taxon>
        <taxon>Magnetococcaceae</taxon>
        <taxon>Magnetococcus</taxon>
    </lineage>
</organism>
<evidence type="ECO:0000256" key="1">
    <source>
        <dbReference type="SAM" id="Coils"/>
    </source>
</evidence>
<reference evidence="2 3" key="2">
    <citation type="journal article" date="2012" name="Int. J. Syst. Evol. Microbiol.">
        <title>Magnetococcus marinus gen. nov., sp. nov., a marine, magnetotactic bacterium that represents a novel lineage (Magnetococcaceae fam. nov.; Magnetococcales ord. nov.) at the base of the Alphaproteobacteria.</title>
        <authorList>
            <person name="Bazylinski D.A."/>
            <person name="Williams T.J."/>
            <person name="Lefevre C.T."/>
            <person name="Berg R.J."/>
            <person name="Zhang C.L."/>
            <person name="Bowser S.S."/>
            <person name="Dean A.J."/>
            <person name="Beveridge T.J."/>
        </authorList>
    </citation>
    <scope>NUCLEOTIDE SEQUENCE [LARGE SCALE GENOMIC DNA]</scope>
    <source>
        <strain evidence="3">ATCC BAA-1437 / JCM 17883 / MC-1</strain>
    </source>
</reference>
<feature type="coiled-coil region" evidence="1">
    <location>
        <begin position="80"/>
        <end position="107"/>
    </location>
</feature>